<keyword evidence="2" id="KW-0812">Transmembrane</keyword>
<reference evidence="4 5" key="1">
    <citation type="journal article" date="2015" name="Genome Announc.">
        <title>Draft Genome Sequence and Gene Annotation of the Entomopathogenic Fungus Verticillium hemipterigenum.</title>
        <authorList>
            <person name="Horn F."/>
            <person name="Habel A."/>
            <person name="Scharf D.H."/>
            <person name="Dworschak J."/>
            <person name="Brakhage A.A."/>
            <person name="Guthke R."/>
            <person name="Hertweck C."/>
            <person name="Linde J."/>
        </authorList>
    </citation>
    <scope>NUCLEOTIDE SEQUENCE [LARGE SCALE GENOMIC DNA]</scope>
</reference>
<keyword evidence="2" id="KW-1133">Transmembrane helix</keyword>
<keyword evidence="3" id="KW-0732">Signal</keyword>
<evidence type="ECO:0000256" key="1">
    <source>
        <dbReference type="SAM" id="MobiDB-lite"/>
    </source>
</evidence>
<feature type="compositionally biased region" description="Low complexity" evidence="1">
    <location>
        <begin position="308"/>
        <end position="319"/>
    </location>
</feature>
<proteinExistence type="predicted"/>
<dbReference type="Proteomes" id="UP000039046">
    <property type="component" value="Unassembled WGS sequence"/>
</dbReference>
<evidence type="ECO:0000313" key="5">
    <source>
        <dbReference type="Proteomes" id="UP000039046"/>
    </source>
</evidence>
<feature type="chain" id="PRO_5001989812" description="Mid2 domain-containing protein" evidence="3">
    <location>
        <begin position="20"/>
        <end position="472"/>
    </location>
</feature>
<feature type="signal peptide" evidence="3">
    <location>
        <begin position="1"/>
        <end position="19"/>
    </location>
</feature>
<feature type="compositionally biased region" description="Low complexity" evidence="1">
    <location>
        <begin position="187"/>
        <end position="224"/>
    </location>
</feature>
<organism evidence="4 5">
    <name type="scientific">[Torrubiella] hemipterigena</name>
    <dbReference type="NCBI Taxonomy" id="1531966"/>
    <lineage>
        <taxon>Eukaryota</taxon>
        <taxon>Fungi</taxon>
        <taxon>Dikarya</taxon>
        <taxon>Ascomycota</taxon>
        <taxon>Pezizomycotina</taxon>
        <taxon>Sordariomycetes</taxon>
        <taxon>Hypocreomycetidae</taxon>
        <taxon>Hypocreales</taxon>
        <taxon>Clavicipitaceae</taxon>
        <taxon>Clavicipitaceae incertae sedis</taxon>
        <taxon>'Torrubiella' clade</taxon>
    </lineage>
</organism>
<evidence type="ECO:0000256" key="3">
    <source>
        <dbReference type="SAM" id="SignalP"/>
    </source>
</evidence>
<feature type="region of interest" description="Disordered" evidence="1">
    <location>
        <begin position="306"/>
        <end position="371"/>
    </location>
</feature>
<evidence type="ECO:0000256" key="2">
    <source>
        <dbReference type="SAM" id="Phobius"/>
    </source>
</evidence>
<dbReference type="EMBL" id="CDHN01000004">
    <property type="protein sequence ID" value="CEJ91746.1"/>
    <property type="molecule type" value="Genomic_DNA"/>
</dbReference>
<keyword evidence="5" id="KW-1185">Reference proteome</keyword>
<feature type="region of interest" description="Disordered" evidence="1">
    <location>
        <begin position="187"/>
        <end position="268"/>
    </location>
</feature>
<evidence type="ECO:0000313" key="4">
    <source>
        <dbReference type="EMBL" id="CEJ91746.1"/>
    </source>
</evidence>
<feature type="compositionally biased region" description="Polar residues" evidence="1">
    <location>
        <begin position="256"/>
        <end position="268"/>
    </location>
</feature>
<accession>A0A0A1T3K2</accession>
<feature type="region of interest" description="Disordered" evidence="1">
    <location>
        <begin position="453"/>
        <end position="472"/>
    </location>
</feature>
<keyword evidence="2" id="KW-0472">Membrane</keyword>
<evidence type="ECO:0008006" key="6">
    <source>
        <dbReference type="Google" id="ProtNLM"/>
    </source>
</evidence>
<protein>
    <recommendedName>
        <fullName evidence="6">Mid2 domain-containing protein</fullName>
    </recommendedName>
</protein>
<dbReference type="HOGENOM" id="CLU_578947_0_0_1"/>
<name>A0A0A1T3K2_9HYPO</name>
<gene>
    <name evidence="4" type="ORF">VHEMI07439</name>
</gene>
<sequence length="472" mass="48658">MKSSNVTQLLALVSTLASAAIFNHELKPRFIGIDENGAHLYETYQIVHGTGGVPSRFYPSSNKSEDGSIEAALRTPRGVLNVLRNKRAECQRGNKKCDGADKCCDGEICCEYGYCLDKARICCPKGGCDAGKLCCGQSNCSPADGACCRDESSCQKGNMCVQFGDAGIMCCSDKKCTAHVENGKTISAPSSTATSTSTSKPGETVTEGSAAGATTTDTGGNARGSPTTSSSGPRKTSSTVTDPGSSAADDDRSHNNDGGTALGNTDSGPNIGAIVGGVVGAVGGIALIALIIVCVLRRNKRTMEEINSQHQHGSQYQGSMAPRSIVSGHGQASLRSARSAVSPVTGGFSPRSQFDKYSPSPLGGASSPNQDWNALSARSVGASMGMSVLGSPAPSQLAQSQHAVSLRDTMTVASTSVRAASISAMPSIGPGGKPQTEICEAPTHIAELRRGPVHEAPTDMSDSHRGEMQEME</sequence>
<dbReference type="OrthoDB" id="4777991at2759"/>
<feature type="compositionally biased region" description="Polar residues" evidence="1">
    <location>
        <begin position="225"/>
        <end position="244"/>
    </location>
</feature>
<feature type="transmembrane region" description="Helical" evidence="2">
    <location>
        <begin position="271"/>
        <end position="296"/>
    </location>
</feature>
<dbReference type="AlphaFoldDB" id="A0A0A1T3K2"/>
<dbReference type="STRING" id="1531966.A0A0A1T3K2"/>